<dbReference type="CDD" id="cd00047">
    <property type="entry name" value="PTPc"/>
    <property type="match status" value="1"/>
</dbReference>
<keyword evidence="2" id="KW-0732">Signal</keyword>
<dbReference type="SUPFAM" id="SSF52799">
    <property type="entry name" value="(Phosphotyrosine protein) phosphatases II"/>
    <property type="match status" value="1"/>
</dbReference>
<sequence length="446" mass="51442">MIEIVIFINLVSLCNFLQIITICSAKATPKRKEGIKTKDQLSTTFSTDSNAEPTRKPVLTISKTRASSKENVEKKPENLPEIQKKSQKFKKKKSNDKEKEKSTSLETITKDIQKSKRFAEQSRNTDKIDQRKTWAAEISKKKCAQLAKLHKERVKGFVAPRTSYKAFESNQSLNRFSDVFCIDSTRVILKKQQNDYIHASWIHIPDSQTSYILTQGPLTDTISDFWTMCLQEKIKYIVMLCPLMEDEEQCAQYFPDEIGQKEKYGNFEVTFQKRCEEPVENVGHSILSVADGEKPAVEINHIWVTWWIDHLAPNNPKDIIKLINWVKSHNPPKTPILVHCNSGAGRAATFAAIDYASIRLKQESDIDMVIIIRELRNMRYQAVQSHLQFLFIHVCLLELFIQKGIIERDSAVELFMEEYRKHADNKLAKRKAGDMGSKNEKQLLHH</sequence>
<feature type="domain" description="Tyrosine specific protein phosphatases" evidence="4">
    <location>
        <begin position="317"/>
        <end position="390"/>
    </location>
</feature>
<feature type="compositionally biased region" description="Polar residues" evidence="1">
    <location>
        <begin position="40"/>
        <end position="52"/>
    </location>
</feature>
<dbReference type="SMART" id="SM00404">
    <property type="entry name" value="PTPc_motif"/>
    <property type="match status" value="1"/>
</dbReference>
<dbReference type="PRINTS" id="PR00700">
    <property type="entry name" value="PRTYPHPHTASE"/>
</dbReference>
<evidence type="ECO:0000259" key="4">
    <source>
        <dbReference type="PROSITE" id="PS50056"/>
    </source>
</evidence>
<feature type="chain" id="PRO_5040113590" description="Protein-tyrosine-phosphatase" evidence="2">
    <location>
        <begin position="26"/>
        <end position="446"/>
    </location>
</feature>
<feature type="region of interest" description="Disordered" evidence="1">
    <location>
        <begin position="427"/>
        <end position="446"/>
    </location>
</feature>
<protein>
    <recommendedName>
        <fullName evidence="7">Protein-tyrosine-phosphatase</fullName>
    </recommendedName>
</protein>
<evidence type="ECO:0000256" key="1">
    <source>
        <dbReference type="SAM" id="MobiDB-lite"/>
    </source>
</evidence>
<dbReference type="InterPro" id="IPR052782">
    <property type="entry name" value="Oocyte-zygote_transition_reg"/>
</dbReference>
<dbReference type="PANTHER" id="PTHR46163:SF10">
    <property type="entry name" value="PROTEIN-TYROSINE PHOSPHATASE-RELATED"/>
    <property type="match status" value="1"/>
</dbReference>
<evidence type="ECO:0000256" key="2">
    <source>
        <dbReference type="SAM" id="SignalP"/>
    </source>
</evidence>
<keyword evidence="6" id="KW-1185">Reference proteome</keyword>
<evidence type="ECO:0008006" key="7">
    <source>
        <dbReference type="Google" id="ProtNLM"/>
    </source>
</evidence>
<gene>
    <name evidence="5" type="ORF">CAMP_LOCUS14763</name>
</gene>
<feature type="signal peptide" evidence="2">
    <location>
        <begin position="1"/>
        <end position="25"/>
    </location>
</feature>
<feature type="compositionally biased region" description="Basic and acidic residues" evidence="1">
    <location>
        <begin position="95"/>
        <end position="106"/>
    </location>
</feature>
<feature type="compositionally biased region" description="Basic and acidic residues" evidence="1">
    <location>
        <begin position="67"/>
        <end position="84"/>
    </location>
</feature>
<dbReference type="EMBL" id="CANHGI010000005">
    <property type="protein sequence ID" value="CAI5452126.1"/>
    <property type="molecule type" value="Genomic_DNA"/>
</dbReference>
<dbReference type="Gene3D" id="3.90.190.10">
    <property type="entry name" value="Protein tyrosine phosphatase superfamily"/>
    <property type="match status" value="1"/>
</dbReference>
<accession>A0A9P1N8K9</accession>
<dbReference type="InterPro" id="IPR003595">
    <property type="entry name" value="Tyr_Pase_cat"/>
</dbReference>
<dbReference type="InterPro" id="IPR000387">
    <property type="entry name" value="Tyr_Pase_dom"/>
</dbReference>
<dbReference type="AlphaFoldDB" id="A0A9P1N8K9"/>
<dbReference type="OrthoDB" id="6058203at2759"/>
<proteinExistence type="predicted"/>
<dbReference type="Proteomes" id="UP001152747">
    <property type="component" value="Unassembled WGS sequence"/>
</dbReference>
<dbReference type="PROSITE" id="PS50055">
    <property type="entry name" value="TYR_PHOSPHATASE_PTP"/>
    <property type="match status" value="1"/>
</dbReference>
<name>A0A9P1N8K9_9PELO</name>
<dbReference type="GO" id="GO:0004725">
    <property type="term" value="F:protein tyrosine phosphatase activity"/>
    <property type="evidence" value="ECO:0007669"/>
    <property type="project" value="InterPro"/>
</dbReference>
<feature type="compositionally biased region" description="Basic residues" evidence="1">
    <location>
        <begin position="85"/>
        <end position="94"/>
    </location>
</feature>
<feature type="domain" description="Tyrosine-protein phosphatase" evidence="3">
    <location>
        <begin position="168"/>
        <end position="399"/>
    </location>
</feature>
<dbReference type="InterPro" id="IPR029021">
    <property type="entry name" value="Prot-tyrosine_phosphatase-like"/>
</dbReference>
<feature type="region of interest" description="Disordered" evidence="1">
    <location>
        <begin position="31"/>
        <end position="106"/>
    </location>
</feature>
<evidence type="ECO:0000313" key="6">
    <source>
        <dbReference type="Proteomes" id="UP001152747"/>
    </source>
</evidence>
<dbReference type="PANTHER" id="PTHR46163">
    <property type="entry name" value="TYROSINE-PROTEIN PHOSPHATASE-RELATED"/>
    <property type="match status" value="1"/>
</dbReference>
<comment type="caution">
    <text evidence="5">The sequence shown here is derived from an EMBL/GenBank/DDBJ whole genome shotgun (WGS) entry which is preliminary data.</text>
</comment>
<dbReference type="Pfam" id="PF00102">
    <property type="entry name" value="Y_phosphatase"/>
    <property type="match status" value="1"/>
</dbReference>
<reference evidence="5" key="1">
    <citation type="submission" date="2022-11" db="EMBL/GenBank/DDBJ databases">
        <authorList>
            <person name="Kikuchi T."/>
        </authorList>
    </citation>
    <scope>NUCLEOTIDE SEQUENCE</scope>
    <source>
        <strain evidence="5">PS1010</strain>
    </source>
</reference>
<organism evidence="5 6">
    <name type="scientific">Caenorhabditis angaria</name>
    <dbReference type="NCBI Taxonomy" id="860376"/>
    <lineage>
        <taxon>Eukaryota</taxon>
        <taxon>Metazoa</taxon>
        <taxon>Ecdysozoa</taxon>
        <taxon>Nematoda</taxon>
        <taxon>Chromadorea</taxon>
        <taxon>Rhabditida</taxon>
        <taxon>Rhabditina</taxon>
        <taxon>Rhabditomorpha</taxon>
        <taxon>Rhabditoidea</taxon>
        <taxon>Rhabditidae</taxon>
        <taxon>Peloderinae</taxon>
        <taxon>Caenorhabditis</taxon>
    </lineage>
</organism>
<dbReference type="InterPro" id="IPR000242">
    <property type="entry name" value="PTP_cat"/>
</dbReference>
<evidence type="ECO:0000259" key="3">
    <source>
        <dbReference type="PROSITE" id="PS50055"/>
    </source>
</evidence>
<dbReference type="PROSITE" id="PS50056">
    <property type="entry name" value="TYR_PHOSPHATASE_2"/>
    <property type="match status" value="1"/>
</dbReference>
<evidence type="ECO:0000313" key="5">
    <source>
        <dbReference type="EMBL" id="CAI5452126.1"/>
    </source>
</evidence>
<dbReference type="SMART" id="SM00194">
    <property type="entry name" value="PTPc"/>
    <property type="match status" value="1"/>
</dbReference>